<evidence type="ECO:0000256" key="1">
    <source>
        <dbReference type="SAM" id="MobiDB-lite"/>
    </source>
</evidence>
<accession>A0A0L0G4D0</accession>
<name>A0A0L0G4D0_9EUKA</name>
<sequence>MLKLLNLRKHLCITLRSTPSNRFYSSASGGVGLRDRIQSNQNFAKHTNVHDASGLYTSIINSEFDNYVDPNSKWHALTKLTPSHPVSMDMCTFVATISHINNIENSDMSTALTREQATLLPSNGRFASALSSAQLLSPDEHESPKSTPADTKALHNTQHKPNITEPDKPKNRNTKVLLKCDLQDAHGHTLVKTVQHGALLGPRKDFKERRTHVKKRLPQISDTEFSFARPEDVGTLRDGSPVLIGGLTEMGYGETAAVQEETVHNADRTNSECTSGEGTPQPPGSVHGQLSSTGDAGRVMQVLSLTSLDRGLTSHRYATGSGDHVNAMLLKLILLQTAHLVAARVNYPSNTALAHTPADLEMIAGDINFMRYVEFSSILDLRVSHVRRLPKSELRPFEATEAGMPCVEWCAPAQGTRAGVDSVLHMNVKAYQADKLCCRASVYFAPAQYSTPIL</sequence>
<feature type="compositionally biased region" description="Polar residues" evidence="1">
    <location>
        <begin position="145"/>
        <end position="161"/>
    </location>
</feature>
<keyword evidence="3" id="KW-1185">Reference proteome</keyword>
<dbReference type="RefSeq" id="XP_014157817.1">
    <property type="nucleotide sequence ID" value="XM_014302342.1"/>
</dbReference>
<evidence type="ECO:0000313" key="2">
    <source>
        <dbReference type="EMBL" id="KNC83915.1"/>
    </source>
</evidence>
<dbReference type="Proteomes" id="UP000054560">
    <property type="component" value="Unassembled WGS sequence"/>
</dbReference>
<feature type="region of interest" description="Disordered" evidence="1">
    <location>
        <begin position="266"/>
        <end position="293"/>
    </location>
</feature>
<reference evidence="2 3" key="1">
    <citation type="submission" date="2011-02" db="EMBL/GenBank/DDBJ databases">
        <title>The Genome Sequence of Sphaeroforma arctica JP610.</title>
        <authorList>
            <consortium name="The Broad Institute Genome Sequencing Platform"/>
            <person name="Russ C."/>
            <person name="Cuomo C."/>
            <person name="Young S.K."/>
            <person name="Zeng Q."/>
            <person name="Gargeya S."/>
            <person name="Alvarado L."/>
            <person name="Berlin A."/>
            <person name="Chapman S.B."/>
            <person name="Chen Z."/>
            <person name="Freedman E."/>
            <person name="Gellesch M."/>
            <person name="Goldberg J."/>
            <person name="Griggs A."/>
            <person name="Gujja S."/>
            <person name="Heilman E."/>
            <person name="Heiman D."/>
            <person name="Howarth C."/>
            <person name="Mehta T."/>
            <person name="Neiman D."/>
            <person name="Pearson M."/>
            <person name="Roberts A."/>
            <person name="Saif S."/>
            <person name="Shea T."/>
            <person name="Shenoy N."/>
            <person name="Sisk P."/>
            <person name="Stolte C."/>
            <person name="Sykes S."/>
            <person name="White J."/>
            <person name="Yandava C."/>
            <person name="Burger G."/>
            <person name="Gray M.W."/>
            <person name="Holland P.W.H."/>
            <person name="King N."/>
            <person name="Lang F.B.F."/>
            <person name="Roger A.J."/>
            <person name="Ruiz-Trillo I."/>
            <person name="Haas B."/>
            <person name="Nusbaum C."/>
            <person name="Birren B."/>
        </authorList>
    </citation>
    <scope>NUCLEOTIDE SEQUENCE [LARGE SCALE GENOMIC DNA]</scope>
    <source>
        <strain evidence="2 3">JP610</strain>
    </source>
</reference>
<feature type="region of interest" description="Disordered" evidence="1">
    <location>
        <begin position="135"/>
        <end position="172"/>
    </location>
</feature>
<dbReference type="GeneID" id="25904354"/>
<dbReference type="EMBL" id="KQ241801">
    <property type="protein sequence ID" value="KNC83915.1"/>
    <property type="molecule type" value="Genomic_DNA"/>
</dbReference>
<evidence type="ECO:0000313" key="3">
    <source>
        <dbReference type="Proteomes" id="UP000054560"/>
    </source>
</evidence>
<proteinExistence type="predicted"/>
<dbReference type="AlphaFoldDB" id="A0A0L0G4D0"/>
<protein>
    <submittedName>
        <fullName evidence="2">Uncharacterized protein</fullName>
    </submittedName>
</protein>
<gene>
    <name evidence="2" type="ORF">SARC_03850</name>
</gene>
<organism evidence="2 3">
    <name type="scientific">Sphaeroforma arctica JP610</name>
    <dbReference type="NCBI Taxonomy" id="667725"/>
    <lineage>
        <taxon>Eukaryota</taxon>
        <taxon>Ichthyosporea</taxon>
        <taxon>Ichthyophonida</taxon>
        <taxon>Sphaeroforma</taxon>
    </lineage>
</organism>